<evidence type="ECO:0000256" key="2">
    <source>
        <dbReference type="SAM" id="Phobius"/>
    </source>
</evidence>
<sequence length="234" mass="27011">MPTRPTSVSSHKSSRQGFFSKGMPNNKDVDIHSKGQLRGKAYRSRQIQQTIRGIARKTKNINYKLPHEAQPADITSCHQEHKICRTHKILAIIAIILLFTVNVHWRTIIIEIDPGIVKMVYIINLIMTILISILLIIGTTKKNTMLMLPWIILGILLLVGLLVSVLYTAITLFLNNEEVYHILYGTLFLVFGILIVVIYTYFWFVVYSYFQQLKLEKSNFKIGPYGRPYSYERP</sequence>
<proteinExistence type="predicted"/>
<feature type="transmembrane region" description="Helical" evidence="2">
    <location>
        <begin position="89"/>
        <end position="107"/>
    </location>
</feature>
<keyword evidence="3" id="KW-1185">Reference proteome</keyword>
<dbReference type="GeneID" id="105366993"/>
<feature type="transmembrane region" description="Helical" evidence="2">
    <location>
        <begin position="182"/>
        <end position="210"/>
    </location>
</feature>
<dbReference type="InterPro" id="IPR053077">
    <property type="entry name" value="MARVEL_domain_protein_3"/>
</dbReference>
<evidence type="ECO:0000313" key="4">
    <source>
        <dbReference type="RefSeq" id="XP_011503916.1"/>
    </source>
</evidence>
<evidence type="ECO:0000313" key="3">
    <source>
        <dbReference type="Proteomes" id="UP000695007"/>
    </source>
</evidence>
<dbReference type="InterPro" id="IPR031720">
    <property type="entry name" value="DUF4728"/>
</dbReference>
<organism evidence="3 4">
    <name type="scientific">Ceratosolen solmsi marchali</name>
    <dbReference type="NCBI Taxonomy" id="326594"/>
    <lineage>
        <taxon>Eukaryota</taxon>
        <taxon>Metazoa</taxon>
        <taxon>Ecdysozoa</taxon>
        <taxon>Arthropoda</taxon>
        <taxon>Hexapoda</taxon>
        <taxon>Insecta</taxon>
        <taxon>Pterygota</taxon>
        <taxon>Neoptera</taxon>
        <taxon>Endopterygota</taxon>
        <taxon>Hymenoptera</taxon>
        <taxon>Apocrita</taxon>
        <taxon>Proctotrupomorpha</taxon>
        <taxon>Chalcidoidea</taxon>
        <taxon>Agaonidae</taxon>
        <taxon>Agaoninae</taxon>
        <taxon>Ceratosolen</taxon>
    </lineage>
</organism>
<dbReference type="AlphaFoldDB" id="A0AAJ7E179"/>
<feature type="transmembrane region" description="Helical" evidence="2">
    <location>
        <begin position="119"/>
        <end position="138"/>
    </location>
</feature>
<dbReference type="KEGG" id="csol:105366993"/>
<feature type="transmembrane region" description="Helical" evidence="2">
    <location>
        <begin position="150"/>
        <end position="170"/>
    </location>
</feature>
<keyword evidence="2" id="KW-0812">Transmembrane</keyword>
<feature type="region of interest" description="Disordered" evidence="1">
    <location>
        <begin position="1"/>
        <end position="30"/>
    </location>
</feature>
<keyword evidence="2" id="KW-0472">Membrane</keyword>
<dbReference type="RefSeq" id="XP_011503916.1">
    <property type="nucleotide sequence ID" value="XM_011505614.1"/>
</dbReference>
<name>A0AAJ7E179_9HYME</name>
<dbReference type="PANTHER" id="PTHR34609:SF17">
    <property type="entry name" value="GEO08273P1-RELATED"/>
    <property type="match status" value="1"/>
</dbReference>
<gene>
    <name evidence="4" type="primary">LOC105366993</name>
</gene>
<accession>A0AAJ7E179</accession>
<evidence type="ECO:0000256" key="1">
    <source>
        <dbReference type="SAM" id="MobiDB-lite"/>
    </source>
</evidence>
<feature type="compositionally biased region" description="Polar residues" evidence="1">
    <location>
        <begin position="1"/>
        <end position="17"/>
    </location>
</feature>
<keyword evidence="2" id="KW-1133">Transmembrane helix</keyword>
<dbReference type="Pfam" id="PF15860">
    <property type="entry name" value="DUF4728"/>
    <property type="match status" value="1"/>
</dbReference>
<dbReference type="Proteomes" id="UP000695007">
    <property type="component" value="Unplaced"/>
</dbReference>
<protein>
    <submittedName>
        <fullName evidence="4">Uncharacterized protein LOC105366993</fullName>
    </submittedName>
</protein>
<dbReference type="PANTHER" id="PTHR34609">
    <property type="entry name" value="GEO08273P1-RELATED"/>
    <property type="match status" value="1"/>
</dbReference>
<reference evidence="4" key="1">
    <citation type="submission" date="2025-08" db="UniProtKB">
        <authorList>
            <consortium name="RefSeq"/>
        </authorList>
    </citation>
    <scope>IDENTIFICATION</scope>
</reference>